<dbReference type="Pfam" id="PF01351">
    <property type="entry name" value="RNase_HII"/>
    <property type="match status" value="1"/>
</dbReference>
<dbReference type="InterPro" id="IPR001352">
    <property type="entry name" value="RNase_HII/HIII"/>
</dbReference>
<keyword evidence="9 14" id="KW-0540">Nuclease</keyword>
<keyword evidence="8 14" id="KW-0963">Cytoplasm</keyword>
<dbReference type="Proteomes" id="UP000287394">
    <property type="component" value="Chromosome"/>
</dbReference>
<protein>
    <recommendedName>
        <fullName evidence="7 14">Ribonuclease HII</fullName>
        <shortName evidence="14">RNase HII</shortName>
        <ecNumber evidence="6 14">3.1.26.4</ecNumber>
    </recommendedName>
</protein>
<dbReference type="CDD" id="cd07182">
    <property type="entry name" value="RNase_HII_bacteria_HII_like"/>
    <property type="match status" value="1"/>
</dbReference>
<keyword evidence="10 14" id="KW-0479">Metal-binding</keyword>
<evidence type="ECO:0000256" key="1">
    <source>
        <dbReference type="ARBA" id="ARBA00000077"/>
    </source>
</evidence>
<dbReference type="HAMAP" id="MF_00052_B">
    <property type="entry name" value="RNase_HII_B"/>
    <property type="match status" value="1"/>
</dbReference>
<keyword evidence="11 14" id="KW-0255">Endonuclease</keyword>
<dbReference type="NCBIfam" id="NF000595">
    <property type="entry name" value="PRK00015.1-3"/>
    <property type="match status" value="1"/>
</dbReference>
<evidence type="ECO:0000256" key="11">
    <source>
        <dbReference type="ARBA" id="ARBA00022759"/>
    </source>
</evidence>
<organism evidence="17 18">
    <name type="scientific">Capsulimonas corticalis</name>
    <dbReference type="NCBI Taxonomy" id="2219043"/>
    <lineage>
        <taxon>Bacteria</taxon>
        <taxon>Bacillati</taxon>
        <taxon>Armatimonadota</taxon>
        <taxon>Armatimonadia</taxon>
        <taxon>Capsulimonadales</taxon>
        <taxon>Capsulimonadaceae</taxon>
        <taxon>Capsulimonas</taxon>
    </lineage>
</organism>
<dbReference type="InterPro" id="IPR022898">
    <property type="entry name" value="RNase_HII"/>
</dbReference>
<dbReference type="GO" id="GO:0003723">
    <property type="term" value="F:RNA binding"/>
    <property type="evidence" value="ECO:0007669"/>
    <property type="project" value="UniProtKB-UniRule"/>
</dbReference>
<comment type="subcellular location">
    <subcellularLocation>
        <location evidence="4 14">Cytoplasm</location>
    </subcellularLocation>
</comment>
<evidence type="ECO:0000256" key="2">
    <source>
        <dbReference type="ARBA" id="ARBA00001946"/>
    </source>
</evidence>
<dbReference type="FunFam" id="3.30.420.10:FF:000006">
    <property type="entry name" value="Ribonuclease HII"/>
    <property type="match status" value="1"/>
</dbReference>
<evidence type="ECO:0000256" key="4">
    <source>
        <dbReference type="ARBA" id="ARBA00004496"/>
    </source>
</evidence>
<keyword evidence="12 14" id="KW-0378">Hydrolase</keyword>
<dbReference type="GO" id="GO:0006298">
    <property type="term" value="P:mismatch repair"/>
    <property type="evidence" value="ECO:0007669"/>
    <property type="project" value="TreeGrafter"/>
</dbReference>
<dbReference type="AlphaFoldDB" id="A0A402CX32"/>
<evidence type="ECO:0000313" key="18">
    <source>
        <dbReference type="Proteomes" id="UP000287394"/>
    </source>
</evidence>
<dbReference type="NCBIfam" id="NF000594">
    <property type="entry name" value="PRK00015.1-1"/>
    <property type="match status" value="1"/>
</dbReference>
<evidence type="ECO:0000256" key="6">
    <source>
        <dbReference type="ARBA" id="ARBA00012180"/>
    </source>
</evidence>
<dbReference type="FunCoup" id="A0A402CX32">
    <property type="interactions" value="469"/>
</dbReference>
<dbReference type="PANTHER" id="PTHR10954:SF18">
    <property type="entry name" value="RIBONUCLEASE HII"/>
    <property type="match status" value="1"/>
</dbReference>
<evidence type="ECO:0000256" key="7">
    <source>
        <dbReference type="ARBA" id="ARBA00019179"/>
    </source>
</evidence>
<evidence type="ECO:0000256" key="15">
    <source>
        <dbReference type="PROSITE-ProRule" id="PRU01319"/>
    </source>
</evidence>
<comment type="cofactor">
    <cofactor evidence="2">
        <name>Mg(2+)</name>
        <dbReference type="ChEBI" id="CHEBI:18420"/>
    </cofactor>
</comment>
<dbReference type="InterPro" id="IPR024567">
    <property type="entry name" value="RNase_HII/HIII_dom"/>
</dbReference>
<accession>A0A402CX32</accession>
<dbReference type="InterPro" id="IPR012337">
    <property type="entry name" value="RNaseH-like_sf"/>
</dbReference>
<evidence type="ECO:0000256" key="5">
    <source>
        <dbReference type="ARBA" id="ARBA00007383"/>
    </source>
</evidence>
<dbReference type="PANTHER" id="PTHR10954">
    <property type="entry name" value="RIBONUCLEASE H2 SUBUNIT A"/>
    <property type="match status" value="1"/>
</dbReference>
<comment type="catalytic activity">
    <reaction evidence="1 14 15 16">
        <text>Endonucleolytic cleavage to 5'-phosphomonoester.</text>
        <dbReference type="EC" id="3.1.26.4"/>
    </reaction>
</comment>
<dbReference type="Gene3D" id="3.30.420.10">
    <property type="entry name" value="Ribonuclease H-like superfamily/Ribonuclease H"/>
    <property type="match status" value="1"/>
</dbReference>
<comment type="cofactor">
    <cofactor evidence="14 15">
        <name>Mn(2+)</name>
        <dbReference type="ChEBI" id="CHEBI:29035"/>
    </cofactor>
    <cofactor evidence="14 15">
        <name>Mg(2+)</name>
        <dbReference type="ChEBI" id="CHEBI:18420"/>
    </cofactor>
    <text evidence="14 15">Manganese or magnesium. Binds 1 divalent metal ion per monomer in the absence of substrate. May bind a second metal ion after substrate binding.</text>
</comment>
<dbReference type="PROSITE" id="PS51975">
    <property type="entry name" value="RNASE_H_2"/>
    <property type="match status" value="1"/>
</dbReference>
<dbReference type="EC" id="3.1.26.4" evidence="6 14"/>
<keyword evidence="18" id="KW-1185">Reference proteome</keyword>
<evidence type="ECO:0000256" key="13">
    <source>
        <dbReference type="ARBA" id="ARBA00023211"/>
    </source>
</evidence>
<evidence type="ECO:0000256" key="12">
    <source>
        <dbReference type="ARBA" id="ARBA00022801"/>
    </source>
</evidence>
<dbReference type="GO" id="GO:0004523">
    <property type="term" value="F:RNA-DNA hybrid ribonuclease activity"/>
    <property type="evidence" value="ECO:0007669"/>
    <property type="project" value="UniProtKB-UniRule"/>
</dbReference>
<dbReference type="GO" id="GO:0032299">
    <property type="term" value="C:ribonuclease H2 complex"/>
    <property type="evidence" value="ECO:0007669"/>
    <property type="project" value="TreeGrafter"/>
</dbReference>
<comment type="similarity">
    <text evidence="5 14 16">Belongs to the RNase HII family.</text>
</comment>
<sequence>MAAREAGHAIIAGVDEVGRGPLAGPVVAACVVLPETFSTDGINDSKKLTEKRREKAYDRILAEALAVGVGIVPREMIDQINILHATHLAMSKAVRNLPQEWAPDIVLIDGLPVHGIPCAHQKAIVGGDGLSVSIAAASILAKVTRDRMMAAYDKKYPEYGFAKHKGYGSAVHMAALREHGACPIHRRSFAPVAAAPRSNRYGDQS</sequence>
<name>A0A402CX32_9BACT</name>
<evidence type="ECO:0000256" key="3">
    <source>
        <dbReference type="ARBA" id="ARBA00004065"/>
    </source>
</evidence>
<dbReference type="InterPro" id="IPR036397">
    <property type="entry name" value="RNaseH_sf"/>
</dbReference>
<feature type="binding site" evidence="14 15">
    <location>
        <position position="109"/>
    </location>
    <ligand>
        <name>a divalent metal cation</name>
        <dbReference type="ChEBI" id="CHEBI:60240"/>
    </ligand>
</feature>
<keyword evidence="13 14" id="KW-0464">Manganese</keyword>
<evidence type="ECO:0000313" key="17">
    <source>
        <dbReference type="EMBL" id="BDI32410.1"/>
    </source>
</evidence>
<evidence type="ECO:0000256" key="10">
    <source>
        <dbReference type="ARBA" id="ARBA00022723"/>
    </source>
</evidence>
<dbReference type="GO" id="GO:0043137">
    <property type="term" value="P:DNA replication, removal of RNA primer"/>
    <property type="evidence" value="ECO:0007669"/>
    <property type="project" value="TreeGrafter"/>
</dbReference>
<dbReference type="KEGG" id="ccot:CCAX7_44610"/>
<reference evidence="17 18" key="1">
    <citation type="journal article" date="2019" name="Int. J. Syst. Evol. Microbiol.">
        <title>Capsulimonas corticalis gen. nov., sp. nov., an aerobic capsulated bacterium, of a novel bacterial order, Capsulimonadales ord. nov., of the class Armatimonadia of the phylum Armatimonadetes.</title>
        <authorList>
            <person name="Li J."/>
            <person name="Kudo C."/>
            <person name="Tonouchi A."/>
        </authorList>
    </citation>
    <scope>NUCLEOTIDE SEQUENCE [LARGE SCALE GENOMIC DNA]</scope>
    <source>
        <strain evidence="17 18">AX-7</strain>
    </source>
</reference>
<comment type="function">
    <text evidence="3 14 16">Endonuclease that specifically degrades the RNA of RNA-DNA hybrids.</text>
</comment>
<evidence type="ECO:0000256" key="14">
    <source>
        <dbReference type="HAMAP-Rule" id="MF_00052"/>
    </source>
</evidence>
<dbReference type="GO" id="GO:0005737">
    <property type="term" value="C:cytoplasm"/>
    <property type="evidence" value="ECO:0007669"/>
    <property type="project" value="UniProtKB-SubCell"/>
</dbReference>
<dbReference type="SUPFAM" id="SSF53098">
    <property type="entry name" value="Ribonuclease H-like"/>
    <property type="match status" value="1"/>
</dbReference>
<dbReference type="EMBL" id="AP025739">
    <property type="protein sequence ID" value="BDI32410.1"/>
    <property type="molecule type" value="Genomic_DNA"/>
</dbReference>
<proteinExistence type="inferred from homology"/>
<gene>
    <name evidence="14" type="primary">rnhB</name>
    <name evidence="17" type="ORF">CCAX7_44610</name>
</gene>
<dbReference type="PROSITE" id="PS51257">
    <property type="entry name" value="PROKAR_LIPOPROTEIN"/>
    <property type="match status" value="1"/>
</dbReference>
<evidence type="ECO:0000256" key="8">
    <source>
        <dbReference type="ARBA" id="ARBA00022490"/>
    </source>
</evidence>
<feature type="binding site" evidence="14 15">
    <location>
        <position position="16"/>
    </location>
    <ligand>
        <name>a divalent metal cation</name>
        <dbReference type="ChEBI" id="CHEBI:60240"/>
    </ligand>
</feature>
<dbReference type="GO" id="GO:0030145">
    <property type="term" value="F:manganese ion binding"/>
    <property type="evidence" value="ECO:0007669"/>
    <property type="project" value="UniProtKB-UniRule"/>
</dbReference>
<evidence type="ECO:0000256" key="9">
    <source>
        <dbReference type="ARBA" id="ARBA00022722"/>
    </source>
</evidence>
<feature type="binding site" evidence="14 15">
    <location>
        <position position="15"/>
    </location>
    <ligand>
        <name>a divalent metal cation</name>
        <dbReference type="ChEBI" id="CHEBI:60240"/>
    </ligand>
</feature>
<evidence type="ECO:0000256" key="16">
    <source>
        <dbReference type="RuleBase" id="RU003515"/>
    </source>
</evidence>